<dbReference type="Proteomes" id="UP000553632">
    <property type="component" value="Unassembled WGS sequence"/>
</dbReference>
<dbReference type="AlphaFoldDB" id="A0A7J6QAJ4"/>
<evidence type="ECO:0000313" key="2">
    <source>
        <dbReference type="EMBL" id="KAF4704696.1"/>
    </source>
</evidence>
<name>A0A7J6QAJ4_PEROL</name>
<gene>
    <name evidence="2" type="ORF">FOZ63_003837</name>
</gene>
<proteinExistence type="predicted"/>
<sequence>MHRVPATQMPEVYERRIFPFAPSPTPSARILSGHSSGRSSRRRSTSEPRSARRGRVSMARIEADRIIEKPRMTIGGREAVGRRPSPAQQDRAPSAAELKDTQSTTTGKATTNDVHPLIAYGQLGRWSLSNREYGGHYYHPEQEYKVAQNPRMPNLVVSRSQLDRFRADPNLMFD</sequence>
<comment type="caution">
    <text evidence="2">The sequence shown here is derived from an EMBL/GenBank/DDBJ whole genome shotgun (WGS) entry which is preliminary data.</text>
</comment>
<accession>A0A7J6QAJ4</accession>
<feature type="compositionally biased region" description="Low complexity" evidence="1">
    <location>
        <begin position="29"/>
        <end position="38"/>
    </location>
</feature>
<protein>
    <submittedName>
        <fullName evidence="2">Uncharacterized protein</fullName>
    </submittedName>
</protein>
<feature type="compositionally biased region" description="Basic and acidic residues" evidence="1">
    <location>
        <begin position="61"/>
        <end position="71"/>
    </location>
</feature>
<evidence type="ECO:0000313" key="3">
    <source>
        <dbReference type="Proteomes" id="UP000553632"/>
    </source>
</evidence>
<keyword evidence="3" id="KW-1185">Reference proteome</keyword>
<feature type="compositionally biased region" description="Polar residues" evidence="1">
    <location>
        <begin position="101"/>
        <end position="113"/>
    </location>
</feature>
<dbReference type="EMBL" id="JABANO010034705">
    <property type="protein sequence ID" value="KAF4704696.1"/>
    <property type="molecule type" value="Genomic_DNA"/>
</dbReference>
<evidence type="ECO:0000256" key="1">
    <source>
        <dbReference type="SAM" id="MobiDB-lite"/>
    </source>
</evidence>
<reference evidence="2 3" key="1">
    <citation type="submission" date="2020-04" db="EMBL/GenBank/DDBJ databases">
        <title>Perkinsus olseni comparative genomics.</title>
        <authorList>
            <person name="Bogema D.R."/>
        </authorList>
    </citation>
    <scope>NUCLEOTIDE SEQUENCE [LARGE SCALE GENOMIC DNA]</scope>
    <source>
        <strain evidence="2 3">ATCC PRA-207</strain>
    </source>
</reference>
<organism evidence="2 3">
    <name type="scientific">Perkinsus olseni</name>
    <name type="common">Perkinsus atlanticus</name>
    <dbReference type="NCBI Taxonomy" id="32597"/>
    <lineage>
        <taxon>Eukaryota</taxon>
        <taxon>Sar</taxon>
        <taxon>Alveolata</taxon>
        <taxon>Perkinsozoa</taxon>
        <taxon>Perkinsea</taxon>
        <taxon>Perkinsida</taxon>
        <taxon>Perkinsidae</taxon>
        <taxon>Perkinsus</taxon>
    </lineage>
</organism>
<feature type="region of interest" description="Disordered" evidence="1">
    <location>
        <begin position="1"/>
        <end position="113"/>
    </location>
</feature>